<dbReference type="SUPFAM" id="SSF55961">
    <property type="entry name" value="Bet v1-like"/>
    <property type="match status" value="1"/>
</dbReference>
<dbReference type="Gene3D" id="3.30.530.20">
    <property type="match status" value="1"/>
</dbReference>
<evidence type="ECO:0000256" key="1">
    <source>
        <dbReference type="ARBA" id="ARBA00009744"/>
    </source>
</evidence>
<dbReference type="AlphaFoldDB" id="A0AA36ED09"/>
<keyword evidence="4" id="KW-1185">Reference proteome</keyword>
<dbReference type="GO" id="GO:0004864">
    <property type="term" value="F:protein phosphatase inhibitor activity"/>
    <property type="evidence" value="ECO:0007669"/>
    <property type="project" value="TreeGrafter"/>
</dbReference>
<dbReference type="Pfam" id="PF00407">
    <property type="entry name" value="Bet_v_1"/>
    <property type="match status" value="1"/>
</dbReference>
<dbReference type="PANTHER" id="PTHR31213">
    <property type="entry name" value="OS08G0374000 PROTEIN-RELATED"/>
    <property type="match status" value="1"/>
</dbReference>
<evidence type="ECO:0000313" key="4">
    <source>
        <dbReference type="Proteomes" id="UP001177003"/>
    </source>
</evidence>
<reference evidence="3" key="1">
    <citation type="submission" date="2023-04" db="EMBL/GenBank/DDBJ databases">
        <authorList>
            <person name="Vijverberg K."/>
            <person name="Xiong W."/>
            <person name="Schranz E."/>
        </authorList>
    </citation>
    <scope>NUCLEOTIDE SEQUENCE</scope>
</reference>
<organism evidence="3 4">
    <name type="scientific">Lactuca saligna</name>
    <name type="common">Willowleaf lettuce</name>
    <dbReference type="NCBI Taxonomy" id="75948"/>
    <lineage>
        <taxon>Eukaryota</taxon>
        <taxon>Viridiplantae</taxon>
        <taxon>Streptophyta</taxon>
        <taxon>Embryophyta</taxon>
        <taxon>Tracheophyta</taxon>
        <taxon>Spermatophyta</taxon>
        <taxon>Magnoliopsida</taxon>
        <taxon>eudicotyledons</taxon>
        <taxon>Gunneridae</taxon>
        <taxon>Pentapetalae</taxon>
        <taxon>asterids</taxon>
        <taxon>campanulids</taxon>
        <taxon>Asterales</taxon>
        <taxon>Asteraceae</taxon>
        <taxon>Cichorioideae</taxon>
        <taxon>Cichorieae</taxon>
        <taxon>Lactucinae</taxon>
        <taxon>Lactuca</taxon>
    </lineage>
</organism>
<dbReference type="GO" id="GO:0009738">
    <property type="term" value="P:abscisic acid-activated signaling pathway"/>
    <property type="evidence" value="ECO:0007669"/>
    <property type="project" value="TreeGrafter"/>
</dbReference>
<dbReference type="FunFam" id="3.30.530.20:FF:000007">
    <property type="entry name" value="Major pollen allergen Bet v 1-A"/>
    <property type="match status" value="1"/>
</dbReference>
<dbReference type="InterPro" id="IPR023393">
    <property type="entry name" value="START-like_dom_sf"/>
</dbReference>
<dbReference type="GO" id="GO:0010427">
    <property type="term" value="F:abscisic acid binding"/>
    <property type="evidence" value="ECO:0007669"/>
    <property type="project" value="TreeGrafter"/>
</dbReference>
<sequence length="158" mass="17900">MANVSSSWELEIKSSIAASKVFHEFILKFFEFLAQNVIPKEFGITFTTLEGDGGVGSIKLMSFLDDQFPSVKYKVKGIDLENFTYNLAMIKEENGNEYESTFSEMKVISSTDGGCVFKQKNIDFEAISEDEIETQKEQLTQYFEVFEAIVTQEDSTDS</sequence>
<dbReference type="EMBL" id="OX465082">
    <property type="protein sequence ID" value="CAI9289330.1"/>
    <property type="molecule type" value="Genomic_DNA"/>
</dbReference>
<dbReference type="PANTHER" id="PTHR31213:SF55">
    <property type="entry name" value="STRESS-INDUCED PROTEIN SAM22"/>
    <property type="match status" value="1"/>
</dbReference>
<dbReference type="GO" id="GO:0005737">
    <property type="term" value="C:cytoplasm"/>
    <property type="evidence" value="ECO:0007669"/>
    <property type="project" value="TreeGrafter"/>
</dbReference>
<feature type="domain" description="Bet v I/Major latex protein" evidence="2">
    <location>
        <begin position="5"/>
        <end position="143"/>
    </location>
</feature>
<evidence type="ECO:0000313" key="3">
    <source>
        <dbReference type="EMBL" id="CAI9289330.1"/>
    </source>
</evidence>
<dbReference type="GO" id="GO:0038023">
    <property type="term" value="F:signaling receptor activity"/>
    <property type="evidence" value="ECO:0007669"/>
    <property type="project" value="TreeGrafter"/>
</dbReference>
<dbReference type="GO" id="GO:0005634">
    <property type="term" value="C:nucleus"/>
    <property type="evidence" value="ECO:0007669"/>
    <property type="project" value="TreeGrafter"/>
</dbReference>
<accession>A0AA36ED09</accession>
<dbReference type="Proteomes" id="UP001177003">
    <property type="component" value="Chromosome 6"/>
</dbReference>
<dbReference type="GO" id="GO:0006952">
    <property type="term" value="P:defense response"/>
    <property type="evidence" value="ECO:0007669"/>
    <property type="project" value="InterPro"/>
</dbReference>
<gene>
    <name evidence="3" type="ORF">LSALG_LOCUS28569</name>
</gene>
<protein>
    <recommendedName>
        <fullName evidence="2">Bet v I/Major latex protein domain-containing protein</fullName>
    </recommendedName>
</protein>
<proteinExistence type="inferred from homology"/>
<dbReference type="InterPro" id="IPR000916">
    <property type="entry name" value="Bet_v_I/MLP"/>
</dbReference>
<evidence type="ECO:0000259" key="2">
    <source>
        <dbReference type="Pfam" id="PF00407"/>
    </source>
</evidence>
<comment type="similarity">
    <text evidence="1">Belongs to the BetVI family.</text>
</comment>
<name>A0AA36ED09_LACSI</name>
<dbReference type="InterPro" id="IPR050279">
    <property type="entry name" value="Plant_def-hormone_signal"/>
</dbReference>